<accession>A0A927MYV0</accession>
<feature type="compositionally biased region" description="Basic and acidic residues" evidence="1">
    <location>
        <begin position="36"/>
        <end position="48"/>
    </location>
</feature>
<reference evidence="2" key="1">
    <citation type="submission" date="2020-10" db="EMBL/GenBank/DDBJ databases">
        <title>Sequencing the genomes of 1000 actinobacteria strains.</title>
        <authorList>
            <person name="Klenk H.-P."/>
        </authorList>
    </citation>
    <scope>NUCLEOTIDE SEQUENCE</scope>
    <source>
        <strain evidence="2">DSM 45354</strain>
    </source>
</reference>
<comment type="caution">
    <text evidence="2">The sequence shown here is derived from an EMBL/GenBank/DDBJ whole genome shotgun (WGS) entry which is preliminary data.</text>
</comment>
<name>A0A927MYV0_9ACTN</name>
<proteinExistence type="predicted"/>
<protein>
    <submittedName>
        <fullName evidence="2">Uncharacterized protein</fullName>
    </submittedName>
</protein>
<dbReference type="EMBL" id="JADBEM010000001">
    <property type="protein sequence ID" value="MBE1605680.1"/>
    <property type="molecule type" value="Genomic_DNA"/>
</dbReference>
<dbReference type="RefSeq" id="WP_192749963.1">
    <property type="nucleotide sequence ID" value="NZ_BAABJL010000139.1"/>
</dbReference>
<organism evidence="2 3">
    <name type="scientific">Actinopolymorpha pittospori</name>
    <dbReference type="NCBI Taxonomy" id="648752"/>
    <lineage>
        <taxon>Bacteria</taxon>
        <taxon>Bacillati</taxon>
        <taxon>Actinomycetota</taxon>
        <taxon>Actinomycetes</taxon>
        <taxon>Propionibacteriales</taxon>
        <taxon>Actinopolymorphaceae</taxon>
        <taxon>Actinopolymorpha</taxon>
    </lineage>
</organism>
<feature type="region of interest" description="Disordered" evidence="1">
    <location>
        <begin position="25"/>
        <end position="72"/>
    </location>
</feature>
<dbReference type="AlphaFoldDB" id="A0A927MYV0"/>
<evidence type="ECO:0000313" key="3">
    <source>
        <dbReference type="Proteomes" id="UP000638648"/>
    </source>
</evidence>
<gene>
    <name evidence="2" type="ORF">HEB94_002528</name>
</gene>
<evidence type="ECO:0000313" key="2">
    <source>
        <dbReference type="EMBL" id="MBE1605680.1"/>
    </source>
</evidence>
<evidence type="ECO:0000256" key="1">
    <source>
        <dbReference type="SAM" id="MobiDB-lite"/>
    </source>
</evidence>
<sequence>MKREIMLMIARSGTRSDGRRNRLEHVGHANDSGTLNHRESNTRRDWRPEVWSQGMKSDDGLRSGGEPFSNPRFESQRGVMHLVVDLGRERPARAVARGDRAFASTILCAEQPQSCPDVPVLALDRRPPVMLGPNVHTPIVARAHGPVTYISGSDTLGNTSIMTTRQDAEAAVRGLKIIGVSFMHDFIEVHIGDVTLTGYTRPFGVIGCQGIGPASLVRLIGKPVDHLTVVEGEYVAIDSGDNRLAFPIGGPSAKGPESVRLFRPGQVELDIPNAHWIW</sequence>
<dbReference type="Proteomes" id="UP000638648">
    <property type="component" value="Unassembled WGS sequence"/>
</dbReference>
<keyword evidence="3" id="KW-1185">Reference proteome</keyword>